<name>A0A0V0HL91_SOLCH</name>
<evidence type="ECO:0000259" key="5">
    <source>
        <dbReference type="PROSITE" id="PS51504"/>
    </source>
</evidence>
<protein>
    <submittedName>
        <fullName evidence="6">Putative histone H1C-like</fullName>
    </submittedName>
</protein>
<dbReference type="GO" id="GO:0045910">
    <property type="term" value="P:negative regulation of DNA recombination"/>
    <property type="evidence" value="ECO:0007669"/>
    <property type="project" value="TreeGrafter"/>
</dbReference>
<dbReference type="Gene3D" id="1.10.10.10">
    <property type="entry name" value="Winged helix-like DNA-binding domain superfamily/Winged helix DNA-binding domain"/>
    <property type="match status" value="1"/>
</dbReference>
<dbReference type="PANTHER" id="PTHR11467">
    <property type="entry name" value="HISTONE H1"/>
    <property type="match status" value="1"/>
</dbReference>
<evidence type="ECO:0000256" key="3">
    <source>
        <dbReference type="ARBA" id="ARBA00023242"/>
    </source>
</evidence>
<dbReference type="GO" id="GO:0000786">
    <property type="term" value="C:nucleosome"/>
    <property type="evidence" value="ECO:0007669"/>
    <property type="project" value="InterPro"/>
</dbReference>
<dbReference type="SUPFAM" id="SSF46785">
    <property type="entry name" value="Winged helix' DNA-binding domain"/>
    <property type="match status" value="1"/>
</dbReference>
<comment type="subcellular location">
    <subcellularLocation>
        <location evidence="1">Nucleus</location>
    </subcellularLocation>
</comment>
<dbReference type="Pfam" id="PF00538">
    <property type="entry name" value="Linker_histone"/>
    <property type="match status" value="1"/>
</dbReference>
<dbReference type="EMBL" id="GEDG01019059">
    <property type="protein sequence ID" value="JAP20262.1"/>
    <property type="molecule type" value="Transcribed_RNA"/>
</dbReference>
<proteinExistence type="predicted"/>
<feature type="compositionally biased region" description="Basic and acidic residues" evidence="4">
    <location>
        <begin position="141"/>
        <end position="159"/>
    </location>
</feature>
<dbReference type="InterPro" id="IPR005818">
    <property type="entry name" value="Histone_H1/H5_H15"/>
</dbReference>
<feature type="compositionally biased region" description="Basic and acidic residues" evidence="4">
    <location>
        <begin position="210"/>
        <end position="221"/>
    </location>
</feature>
<dbReference type="InterPro" id="IPR036388">
    <property type="entry name" value="WH-like_DNA-bd_sf"/>
</dbReference>
<dbReference type="GO" id="GO:0031492">
    <property type="term" value="F:nucleosomal DNA binding"/>
    <property type="evidence" value="ECO:0007669"/>
    <property type="project" value="TreeGrafter"/>
</dbReference>
<dbReference type="GO" id="GO:0006334">
    <property type="term" value="P:nucleosome assembly"/>
    <property type="evidence" value="ECO:0007669"/>
    <property type="project" value="InterPro"/>
</dbReference>
<dbReference type="InterPro" id="IPR036390">
    <property type="entry name" value="WH_DNA-bd_sf"/>
</dbReference>
<sequence length="221" mass="24781">MDKLREGIVKMSNSEPNAPLSESQNSILQQHLDRLMSGLQTTPDHPPYSWMIEKALQELDEEGGSNEDSISEFIMKNNESLPMAHTTMLKHHLEKMCEKGEIVMIDGGRFSLPGDNENSNPTRKGKSKKRGSSSNTQKKQQQKEKEEDPRHVVHLEQPKKQGRGRPAKNKEDGAKKGDGTTLALATKEPDDQRERALKGKDDGDDPDAVLVKDLRSKTMKD</sequence>
<dbReference type="PANTHER" id="PTHR11467:SF109">
    <property type="entry name" value="H15 DOMAIN-CONTAINING PROTEIN"/>
    <property type="match status" value="1"/>
</dbReference>
<evidence type="ECO:0000256" key="1">
    <source>
        <dbReference type="ARBA" id="ARBA00004123"/>
    </source>
</evidence>
<feature type="compositionally biased region" description="Polar residues" evidence="4">
    <location>
        <begin position="11"/>
        <end position="24"/>
    </location>
</feature>
<dbReference type="PROSITE" id="PS51504">
    <property type="entry name" value="H15"/>
    <property type="match status" value="1"/>
</dbReference>
<reference evidence="6" key="1">
    <citation type="submission" date="2015-12" db="EMBL/GenBank/DDBJ databases">
        <title>Gene expression during late stages of embryo sac development: a critical building block for successful pollen-pistil interactions.</title>
        <authorList>
            <person name="Liu Y."/>
            <person name="Joly V."/>
            <person name="Sabar M."/>
            <person name="Matton D.P."/>
        </authorList>
    </citation>
    <scope>NUCLEOTIDE SEQUENCE</scope>
</reference>
<evidence type="ECO:0000256" key="4">
    <source>
        <dbReference type="SAM" id="MobiDB-lite"/>
    </source>
</evidence>
<feature type="region of interest" description="Disordered" evidence="4">
    <location>
        <begin position="1"/>
        <end position="24"/>
    </location>
</feature>
<dbReference type="GO" id="GO:0003690">
    <property type="term" value="F:double-stranded DNA binding"/>
    <property type="evidence" value="ECO:0007669"/>
    <property type="project" value="TreeGrafter"/>
</dbReference>
<dbReference type="AlphaFoldDB" id="A0A0V0HL91"/>
<evidence type="ECO:0000256" key="2">
    <source>
        <dbReference type="ARBA" id="ARBA00023125"/>
    </source>
</evidence>
<dbReference type="GO" id="GO:0005730">
    <property type="term" value="C:nucleolus"/>
    <property type="evidence" value="ECO:0007669"/>
    <property type="project" value="TreeGrafter"/>
</dbReference>
<keyword evidence="2" id="KW-0238">DNA-binding</keyword>
<feature type="compositionally biased region" description="Basic and acidic residues" evidence="4">
    <location>
        <begin position="187"/>
        <end position="201"/>
    </location>
</feature>
<keyword evidence="3" id="KW-0539">Nucleus</keyword>
<feature type="region of interest" description="Disordered" evidence="4">
    <location>
        <begin position="108"/>
        <end position="221"/>
    </location>
</feature>
<organism evidence="6">
    <name type="scientific">Solanum chacoense</name>
    <name type="common">Chaco potato</name>
    <dbReference type="NCBI Taxonomy" id="4108"/>
    <lineage>
        <taxon>Eukaryota</taxon>
        <taxon>Viridiplantae</taxon>
        <taxon>Streptophyta</taxon>
        <taxon>Embryophyta</taxon>
        <taxon>Tracheophyta</taxon>
        <taxon>Spermatophyta</taxon>
        <taxon>Magnoliopsida</taxon>
        <taxon>eudicotyledons</taxon>
        <taxon>Gunneridae</taxon>
        <taxon>Pentapetalae</taxon>
        <taxon>asterids</taxon>
        <taxon>lamiids</taxon>
        <taxon>Solanales</taxon>
        <taxon>Solanaceae</taxon>
        <taxon>Solanoideae</taxon>
        <taxon>Solaneae</taxon>
        <taxon>Solanum</taxon>
    </lineage>
</organism>
<feature type="domain" description="H15" evidence="5">
    <location>
        <begin position="44"/>
        <end position="114"/>
    </location>
</feature>
<accession>A0A0V0HL91</accession>
<dbReference type="GO" id="GO:0030261">
    <property type="term" value="P:chromosome condensation"/>
    <property type="evidence" value="ECO:0007669"/>
    <property type="project" value="TreeGrafter"/>
</dbReference>
<dbReference type="SMART" id="SM00526">
    <property type="entry name" value="H15"/>
    <property type="match status" value="1"/>
</dbReference>
<evidence type="ECO:0000313" key="6">
    <source>
        <dbReference type="EMBL" id="JAP20262.1"/>
    </source>
</evidence>
<feature type="compositionally biased region" description="Basic and acidic residues" evidence="4">
    <location>
        <begin position="168"/>
        <end position="178"/>
    </location>
</feature>